<sequence length="117" mass="12172">MVAHGAGCEAVADGGAVDGRSAGGRWGPRPGRPLRPFPHCSRRIRVSTIVIGAGPGGLAAAAALKLRGEEVVALERAHSVGSTCARVDLSQRVGVRRKTCPGGGNGQHWRRDRHRPA</sequence>
<accession>A0A255HFU5</accession>
<dbReference type="AlphaFoldDB" id="A0A255HFU5"/>
<feature type="region of interest" description="Disordered" evidence="1">
    <location>
        <begin position="12"/>
        <end position="38"/>
    </location>
</feature>
<feature type="region of interest" description="Disordered" evidence="1">
    <location>
        <begin position="98"/>
        <end position="117"/>
    </location>
</feature>
<feature type="compositionally biased region" description="Basic residues" evidence="1">
    <location>
        <begin position="108"/>
        <end position="117"/>
    </location>
</feature>
<dbReference type="Gene3D" id="3.50.50.60">
    <property type="entry name" value="FAD/NAD(P)-binding domain"/>
    <property type="match status" value="1"/>
</dbReference>
<proteinExistence type="predicted"/>
<evidence type="ECO:0000256" key="1">
    <source>
        <dbReference type="SAM" id="MobiDB-lite"/>
    </source>
</evidence>
<dbReference type="Proteomes" id="UP000216311">
    <property type="component" value="Unassembled WGS sequence"/>
</dbReference>
<gene>
    <name evidence="2" type="ORF">CGZ93_00735</name>
</gene>
<organism evidence="2 3">
    <name type="scientific">Enemella dayhoffiae</name>
    <dbReference type="NCBI Taxonomy" id="2016507"/>
    <lineage>
        <taxon>Bacteria</taxon>
        <taxon>Bacillati</taxon>
        <taxon>Actinomycetota</taxon>
        <taxon>Actinomycetes</taxon>
        <taxon>Propionibacteriales</taxon>
        <taxon>Propionibacteriaceae</taxon>
        <taxon>Enemella</taxon>
    </lineage>
</organism>
<dbReference type="EMBL" id="NMVQ01000001">
    <property type="protein sequence ID" value="OYO25354.1"/>
    <property type="molecule type" value="Genomic_DNA"/>
</dbReference>
<name>A0A255HFU5_9ACTN</name>
<dbReference type="InterPro" id="IPR036188">
    <property type="entry name" value="FAD/NAD-bd_sf"/>
</dbReference>
<keyword evidence="3" id="KW-1185">Reference proteome</keyword>
<dbReference type="SUPFAM" id="SSF51971">
    <property type="entry name" value="Nucleotide-binding domain"/>
    <property type="match status" value="1"/>
</dbReference>
<comment type="caution">
    <text evidence="2">The sequence shown here is derived from an EMBL/GenBank/DDBJ whole genome shotgun (WGS) entry which is preliminary data.</text>
</comment>
<evidence type="ECO:0000313" key="3">
    <source>
        <dbReference type="Proteomes" id="UP000216311"/>
    </source>
</evidence>
<protein>
    <submittedName>
        <fullName evidence="2">Uncharacterized protein</fullName>
    </submittedName>
</protein>
<evidence type="ECO:0000313" key="2">
    <source>
        <dbReference type="EMBL" id="OYO25354.1"/>
    </source>
</evidence>
<dbReference type="Pfam" id="PF13450">
    <property type="entry name" value="NAD_binding_8"/>
    <property type="match status" value="1"/>
</dbReference>
<reference evidence="2 3" key="1">
    <citation type="submission" date="2017-07" db="EMBL/GenBank/DDBJ databases">
        <title>Draft whole genome sequences of clinical Proprionibacteriaceae strains.</title>
        <authorList>
            <person name="Bernier A.-M."/>
            <person name="Bernard K."/>
            <person name="Domingo M.-C."/>
        </authorList>
    </citation>
    <scope>NUCLEOTIDE SEQUENCE [LARGE SCALE GENOMIC DNA]</scope>
    <source>
        <strain evidence="2 3">NML 130396</strain>
    </source>
</reference>